<feature type="non-terminal residue" evidence="1">
    <location>
        <position position="312"/>
    </location>
</feature>
<organism evidence="1 2">
    <name type="scientific">Mycena pura</name>
    <dbReference type="NCBI Taxonomy" id="153505"/>
    <lineage>
        <taxon>Eukaryota</taxon>
        <taxon>Fungi</taxon>
        <taxon>Dikarya</taxon>
        <taxon>Basidiomycota</taxon>
        <taxon>Agaricomycotina</taxon>
        <taxon>Agaricomycetes</taxon>
        <taxon>Agaricomycetidae</taxon>
        <taxon>Agaricales</taxon>
        <taxon>Marasmiineae</taxon>
        <taxon>Mycenaceae</taxon>
        <taxon>Mycena</taxon>
    </lineage>
</organism>
<keyword evidence="2" id="KW-1185">Reference proteome</keyword>
<accession>A0AAD6V9L4</accession>
<sequence>MLSDTFNIQPGVPNAAWWTSLILYTTNKVLDSSGNSGPPVILDPPMGPNGSVTELQVLRCARSIVNQSASVDPQSRLLIPSSLNPNLHKTTSKWHIYEPEAKGDGIMTPLESGLWPMPSLDDILGISRVPMSVDILNTRSFSSLDIYLMGKLNLDPSWIGTGVAPPSTMVYLHDIENALAQAAAAIFWIAGHIHPLPLLTKYSLKRNGEPGQKLLVLSVGSTIVNRTEVAARLEIALGLASSILSILLAFKFIRRNKTAHTSLKNMGILHIIWIYRDQPLITRCLEHVDDPTDRNLRAAGMIKFQLVADDRQ</sequence>
<evidence type="ECO:0000313" key="1">
    <source>
        <dbReference type="EMBL" id="KAJ7200854.1"/>
    </source>
</evidence>
<comment type="caution">
    <text evidence="1">The sequence shown here is derived from an EMBL/GenBank/DDBJ whole genome shotgun (WGS) entry which is preliminary data.</text>
</comment>
<dbReference type="AlphaFoldDB" id="A0AAD6V9L4"/>
<proteinExistence type="predicted"/>
<evidence type="ECO:0000313" key="2">
    <source>
        <dbReference type="Proteomes" id="UP001219525"/>
    </source>
</evidence>
<gene>
    <name evidence="1" type="ORF">GGX14DRAFT_466280</name>
</gene>
<reference evidence="1" key="1">
    <citation type="submission" date="2023-03" db="EMBL/GenBank/DDBJ databases">
        <title>Massive genome expansion in bonnet fungi (Mycena s.s.) driven by repeated elements and novel gene families across ecological guilds.</title>
        <authorList>
            <consortium name="Lawrence Berkeley National Laboratory"/>
            <person name="Harder C.B."/>
            <person name="Miyauchi S."/>
            <person name="Viragh M."/>
            <person name="Kuo A."/>
            <person name="Thoen E."/>
            <person name="Andreopoulos B."/>
            <person name="Lu D."/>
            <person name="Skrede I."/>
            <person name="Drula E."/>
            <person name="Henrissat B."/>
            <person name="Morin E."/>
            <person name="Kohler A."/>
            <person name="Barry K."/>
            <person name="LaButti K."/>
            <person name="Morin E."/>
            <person name="Salamov A."/>
            <person name="Lipzen A."/>
            <person name="Mereny Z."/>
            <person name="Hegedus B."/>
            <person name="Baldrian P."/>
            <person name="Stursova M."/>
            <person name="Weitz H."/>
            <person name="Taylor A."/>
            <person name="Grigoriev I.V."/>
            <person name="Nagy L.G."/>
            <person name="Martin F."/>
            <person name="Kauserud H."/>
        </authorList>
    </citation>
    <scope>NUCLEOTIDE SEQUENCE</scope>
    <source>
        <strain evidence="1">9144</strain>
    </source>
</reference>
<dbReference type="Proteomes" id="UP001219525">
    <property type="component" value="Unassembled WGS sequence"/>
</dbReference>
<name>A0AAD6V9L4_9AGAR</name>
<dbReference type="EMBL" id="JARJCW010000061">
    <property type="protein sequence ID" value="KAJ7200854.1"/>
    <property type="molecule type" value="Genomic_DNA"/>
</dbReference>
<protein>
    <submittedName>
        <fullName evidence="1">Uncharacterized protein</fullName>
    </submittedName>
</protein>